<dbReference type="InterPro" id="IPR020843">
    <property type="entry name" value="ER"/>
</dbReference>
<accession>A0A1I0NVX7</accession>
<dbReference type="Proteomes" id="UP000199167">
    <property type="component" value="Unassembled WGS sequence"/>
</dbReference>
<dbReference type="InterPro" id="IPR011032">
    <property type="entry name" value="GroES-like_sf"/>
</dbReference>
<dbReference type="AlphaFoldDB" id="A0A1I0NVX7"/>
<dbReference type="SUPFAM" id="SSF51735">
    <property type="entry name" value="NAD(P)-binding Rossmann-fold domains"/>
    <property type="match status" value="1"/>
</dbReference>
<dbReference type="SUPFAM" id="SSF50129">
    <property type="entry name" value="GroES-like"/>
    <property type="match status" value="1"/>
</dbReference>
<dbReference type="Pfam" id="PF13602">
    <property type="entry name" value="ADH_zinc_N_2"/>
    <property type="match status" value="1"/>
</dbReference>
<dbReference type="Gene3D" id="3.90.180.10">
    <property type="entry name" value="Medium-chain alcohol dehydrogenases, catalytic domain"/>
    <property type="match status" value="1"/>
</dbReference>
<dbReference type="SMART" id="SM00829">
    <property type="entry name" value="PKS_ER"/>
    <property type="match status" value="1"/>
</dbReference>
<dbReference type="EMBL" id="FOIZ01000001">
    <property type="protein sequence ID" value="SEW05864.1"/>
    <property type="molecule type" value="Genomic_DNA"/>
</dbReference>
<dbReference type="InterPro" id="IPR013154">
    <property type="entry name" value="ADH-like_N"/>
</dbReference>
<feature type="domain" description="Enoyl reductase (ER)" evidence="1">
    <location>
        <begin position="14"/>
        <end position="325"/>
    </location>
</feature>
<dbReference type="Pfam" id="PF08240">
    <property type="entry name" value="ADH_N"/>
    <property type="match status" value="1"/>
</dbReference>
<dbReference type="GO" id="GO:0016491">
    <property type="term" value="F:oxidoreductase activity"/>
    <property type="evidence" value="ECO:0007669"/>
    <property type="project" value="InterPro"/>
</dbReference>
<sequence>MQGTMKAAVYERYGPPEVVEIKDVPRPVPADDEVLIKTIAATVTSSDWRARTMIGPAGYGPIPRLAFGIFGPRRKILGTEMAGRIAAIGKDVTAFKSGDAVIAYPGFAMGCHAEYITIPASGKIIPKPQILTFPEAAALSFAGTSALHFLRTNGDVKPGETVLIIGASGALGTMGVQIAKYFGAHVTGVCSAAHLERVASIGADRVVDYTQTDITRSGETFDVVFDTAGALPLGKIRQLLRPAGRGVAAAGSLRDTITAPLWSRLRDQKFYAGVAAETVNDMHFLADLAQKGALKPVIDRVYPFDQITQAHAHVGSGHKAGNVVVEFAQA</sequence>
<evidence type="ECO:0000259" key="1">
    <source>
        <dbReference type="SMART" id="SM00829"/>
    </source>
</evidence>
<dbReference type="Gene3D" id="3.40.50.720">
    <property type="entry name" value="NAD(P)-binding Rossmann-like Domain"/>
    <property type="match status" value="1"/>
</dbReference>
<evidence type="ECO:0000313" key="3">
    <source>
        <dbReference type="Proteomes" id="UP000199167"/>
    </source>
</evidence>
<keyword evidence="3" id="KW-1185">Reference proteome</keyword>
<dbReference type="PANTHER" id="PTHR44013">
    <property type="entry name" value="ZINC-TYPE ALCOHOL DEHYDROGENASE-LIKE PROTEIN C16A3.02C"/>
    <property type="match status" value="1"/>
</dbReference>
<dbReference type="CDD" id="cd08267">
    <property type="entry name" value="MDR1"/>
    <property type="match status" value="1"/>
</dbReference>
<name>A0A1I0NVX7_9RHOB</name>
<protein>
    <submittedName>
        <fullName evidence="2">NADPH:quinone reductase</fullName>
    </submittedName>
</protein>
<dbReference type="PANTHER" id="PTHR44013:SF1">
    <property type="entry name" value="ZINC-TYPE ALCOHOL DEHYDROGENASE-LIKE PROTEIN C16A3.02C"/>
    <property type="match status" value="1"/>
</dbReference>
<dbReference type="InterPro" id="IPR052733">
    <property type="entry name" value="Chloroplast_QOR"/>
</dbReference>
<proteinExistence type="predicted"/>
<gene>
    <name evidence="2" type="ORF">SAMN04488515_0855</name>
</gene>
<dbReference type="STRING" id="364200.SAMN04488515_0855"/>
<dbReference type="InterPro" id="IPR036291">
    <property type="entry name" value="NAD(P)-bd_dom_sf"/>
</dbReference>
<evidence type="ECO:0000313" key="2">
    <source>
        <dbReference type="EMBL" id="SEW05864.1"/>
    </source>
</evidence>
<organism evidence="2 3">
    <name type="scientific">Cognatiyoonia koreensis</name>
    <dbReference type="NCBI Taxonomy" id="364200"/>
    <lineage>
        <taxon>Bacteria</taxon>
        <taxon>Pseudomonadati</taxon>
        <taxon>Pseudomonadota</taxon>
        <taxon>Alphaproteobacteria</taxon>
        <taxon>Rhodobacterales</taxon>
        <taxon>Paracoccaceae</taxon>
        <taxon>Cognatiyoonia</taxon>
    </lineage>
</organism>
<reference evidence="2 3" key="1">
    <citation type="submission" date="2016-10" db="EMBL/GenBank/DDBJ databases">
        <authorList>
            <person name="de Groot N.N."/>
        </authorList>
    </citation>
    <scope>NUCLEOTIDE SEQUENCE [LARGE SCALE GENOMIC DNA]</scope>
    <source>
        <strain evidence="2 3">DSM 17925</strain>
    </source>
</reference>